<gene>
    <name evidence="5" type="ORF">FZC35_00005</name>
</gene>
<dbReference type="GO" id="GO:0005524">
    <property type="term" value="F:ATP binding"/>
    <property type="evidence" value="ECO:0007669"/>
    <property type="project" value="UniProtKB-KW"/>
</dbReference>
<dbReference type="Gene3D" id="3.30.450.90">
    <property type="match status" value="1"/>
</dbReference>
<comment type="similarity">
    <text evidence="1">Belongs to the GSP E family.</text>
</comment>
<evidence type="ECO:0000259" key="4">
    <source>
        <dbReference type="SMART" id="SM00382"/>
    </source>
</evidence>
<reference evidence="5 6" key="1">
    <citation type="submission" date="2019-08" db="EMBL/GenBank/DDBJ databases">
        <title>Highly reduced genomes of protist endosymbionts show evolutionary convergence.</title>
        <authorList>
            <person name="George E."/>
            <person name="Husnik F."/>
            <person name="Tashyreva D."/>
            <person name="Prokopchuk G."/>
            <person name="Horak A."/>
            <person name="Kwong W.K."/>
            <person name="Lukes J."/>
            <person name="Keeling P.J."/>
        </authorList>
    </citation>
    <scope>NUCLEOTIDE SEQUENCE [LARGE SCALE GENOMIC DNA]</scope>
    <source>
        <strain evidence="5">1605</strain>
    </source>
</reference>
<dbReference type="SUPFAM" id="SSF160246">
    <property type="entry name" value="EspE N-terminal domain-like"/>
    <property type="match status" value="1"/>
</dbReference>
<accession>A0A5C0UG89</accession>
<dbReference type="Pfam" id="PF00437">
    <property type="entry name" value="T2SSE"/>
    <property type="match status" value="1"/>
</dbReference>
<dbReference type="InterPro" id="IPR001482">
    <property type="entry name" value="T2SS/T4SS_dom"/>
</dbReference>
<evidence type="ECO:0000256" key="2">
    <source>
        <dbReference type="ARBA" id="ARBA00022741"/>
    </source>
</evidence>
<dbReference type="InterPro" id="IPR027417">
    <property type="entry name" value="P-loop_NTPase"/>
</dbReference>
<evidence type="ECO:0000256" key="3">
    <source>
        <dbReference type="ARBA" id="ARBA00022840"/>
    </source>
</evidence>
<dbReference type="KEGG" id="cip:FZC35_00005"/>
<dbReference type="OrthoDB" id="9804785at2"/>
<organism evidence="5 6">
    <name type="scientific">Candidatus Cytomitobacter indipagum</name>
    <dbReference type="NCBI Taxonomy" id="2601575"/>
    <lineage>
        <taxon>Bacteria</taxon>
        <taxon>Pseudomonadati</taxon>
        <taxon>Pseudomonadota</taxon>
        <taxon>Alphaproteobacteria</taxon>
        <taxon>Holosporales</taxon>
        <taxon>Holosporaceae</taxon>
        <taxon>Candidatus Cytomitobacter</taxon>
    </lineage>
</organism>
<dbReference type="SUPFAM" id="SSF52540">
    <property type="entry name" value="P-loop containing nucleoside triphosphate hydrolases"/>
    <property type="match status" value="1"/>
</dbReference>
<feature type="domain" description="AAA+ ATPase" evidence="4">
    <location>
        <begin position="240"/>
        <end position="361"/>
    </location>
</feature>
<dbReference type="Proteomes" id="UP000325155">
    <property type="component" value="Chromosome"/>
</dbReference>
<dbReference type="EMBL" id="CP043315">
    <property type="protein sequence ID" value="QEK38292.1"/>
    <property type="molecule type" value="Genomic_DNA"/>
</dbReference>
<dbReference type="AlphaFoldDB" id="A0A5C0UG89"/>
<dbReference type="InterPro" id="IPR037257">
    <property type="entry name" value="T2SS_E_N_sf"/>
</dbReference>
<protein>
    <submittedName>
        <fullName evidence="5">Type II/IV secretion system protein</fullName>
    </submittedName>
</protein>
<dbReference type="Gene3D" id="3.40.50.300">
    <property type="entry name" value="P-loop containing nucleotide triphosphate hydrolases"/>
    <property type="match status" value="1"/>
</dbReference>
<dbReference type="Pfam" id="PF05157">
    <property type="entry name" value="MshEN"/>
    <property type="match status" value="1"/>
</dbReference>
<dbReference type="InterPro" id="IPR003593">
    <property type="entry name" value="AAA+_ATPase"/>
</dbReference>
<keyword evidence="6" id="KW-1185">Reference proteome</keyword>
<dbReference type="CDD" id="cd01129">
    <property type="entry name" value="PulE-GspE-like"/>
    <property type="match status" value="1"/>
</dbReference>
<dbReference type="GO" id="GO:0005886">
    <property type="term" value="C:plasma membrane"/>
    <property type="evidence" value="ECO:0007669"/>
    <property type="project" value="TreeGrafter"/>
</dbReference>
<dbReference type="InterPro" id="IPR007831">
    <property type="entry name" value="T2SS_GspE_N"/>
</dbReference>
<keyword evidence="2" id="KW-0547">Nucleotide-binding</keyword>
<evidence type="ECO:0000256" key="1">
    <source>
        <dbReference type="ARBA" id="ARBA00006611"/>
    </source>
</evidence>
<proteinExistence type="inferred from homology"/>
<dbReference type="PANTHER" id="PTHR30258">
    <property type="entry name" value="TYPE II SECRETION SYSTEM PROTEIN GSPE-RELATED"/>
    <property type="match status" value="1"/>
</dbReference>
<dbReference type="SMART" id="SM00382">
    <property type="entry name" value="AAA"/>
    <property type="match status" value="1"/>
</dbReference>
<sequence length="482" mass="54391">MINANIKPNEYLSELDMEDVFVEESLLSLFPENFCIKNKLLPLECSNNVLFVVSEEDNKDLVEEISSYVKFDDIVFRVCKEGSIVFHIKKLYSKFNFSIDRSQANDSGEYVCDKIIIDAFTKKASDIHFCPAKKSVFVKYRVDGILREVLEFEKEKWASVSVRIKILSDLDISETRIPQDGSFSKEISGKQIDFRVACHPTMHGENIVLRVLGNSKSINLNNLNYSGHIMEDINKFIETPDGLIIFTGPVGSGKTTSLYSILSRLDPKSNNIVTLEDPIESYIPFVRQTDINKSPNMSFASGIKSLLRQDPNVMLIGEIRDSDTAHMVMRAAMTGHKVFTTMHTNNAFGVFDRLVEFGIEKSLIFQYLKGIVSQRLVRKLCCCKVLAKNNIPDCIKYHSKGSSFIFEANGCAKCDYTGFDGRVVVAESLFVDGKRKTGNIMMKNNLSDIVPEDFCEISFDARKKIVSGETTLEEVSRSIDMS</sequence>
<keyword evidence="3" id="KW-0067">ATP-binding</keyword>
<evidence type="ECO:0000313" key="5">
    <source>
        <dbReference type="EMBL" id="QEK38292.1"/>
    </source>
</evidence>
<name>A0A5C0UG89_9PROT</name>
<dbReference type="GO" id="GO:0016887">
    <property type="term" value="F:ATP hydrolysis activity"/>
    <property type="evidence" value="ECO:0007669"/>
    <property type="project" value="TreeGrafter"/>
</dbReference>
<dbReference type="PANTHER" id="PTHR30258:SF3">
    <property type="entry name" value="SLL1921 PROTEIN"/>
    <property type="match status" value="1"/>
</dbReference>
<evidence type="ECO:0000313" key="6">
    <source>
        <dbReference type="Proteomes" id="UP000325155"/>
    </source>
</evidence>